<dbReference type="AlphaFoldDB" id="A0A7L4ZPA4"/>
<dbReference type="OrthoDB" id="1363737at2"/>
<dbReference type="RefSeq" id="WP_160131087.1">
    <property type="nucleotide sequence ID" value="NZ_CP019288.1"/>
</dbReference>
<reference evidence="1 2" key="1">
    <citation type="journal article" date="2013" name="Int. J. Syst. Evol. Microbiol.">
        <title>Kordia antarctica sp. nov., isolated from Antarctic seawater.</title>
        <authorList>
            <person name="Baek K."/>
            <person name="Choi A."/>
            <person name="Kang I."/>
            <person name="Lee K."/>
            <person name="Cho J.C."/>
        </authorList>
    </citation>
    <scope>NUCLEOTIDE SEQUENCE [LARGE SCALE GENOMIC DNA]</scope>
    <source>
        <strain evidence="1 2">IMCC3317</strain>
    </source>
</reference>
<sequence length="84" mass="9508">MKDNIIKSYLSKLSDANSNEEIDKILDEVIPKLKANGISLPQVMMYFKMYGDDAIPKSQDHRNSISNSNKAQIVLQKLLAKLKN</sequence>
<accession>A0A7L4ZPA4</accession>
<keyword evidence="2" id="KW-1185">Reference proteome</keyword>
<dbReference type="EMBL" id="CP019288">
    <property type="protein sequence ID" value="QHI38543.1"/>
    <property type="molecule type" value="Genomic_DNA"/>
</dbReference>
<evidence type="ECO:0000313" key="2">
    <source>
        <dbReference type="Proteomes" id="UP000464657"/>
    </source>
</evidence>
<organism evidence="1 2">
    <name type="scientific">Kordia antarctica</name>
    <dbReference type="NCBI Taxonomy" id="1218801"/>
    <lineage>
        <taxon>Bacteria</taxon>
        <taxon>Pseudomonadati</taxon>
        <taxon>Bacteroidota</taxon>
        <taxon>Flavobacteriia</taxon>
        <taxon>Flavobacteriales</taxon>
        <taxon>Flavobacteriaceae</taxon>
        <taxon>Kordia</taxon>
    </lineage>
</organism>
<dbReference type="Proteomes" id="UP000464657">
    <property type="component" value="Chromosome"/>
</dbReference>
<proteinExistence type="predicted"/>
<dbReference type="KEGG" id="kan:IMCC3317_39360"/>
<gene>
    <name evidence="1" type="ORF">IMCC3317_39360</name>
</gene>
<name>A0A7L4ZPA4_9FLAO</name>
<protein>
    <submittedName>
        <fullName evidence="1">Uncharacterized protein</fullName>
    </submittedName>
</protein>
<evidence type="ECO:0000313" key="1">
    <source>
        <dbReference type="EMBL" id="QHI38543.1"/>
    </source>
</evidence>